<dbReference type="AlphaFoldDB" id="A0A7D3XMA2"/>
<dbReference type="InterPro" id="IPR029016">
    <property type="entry name" value="GAF-like_dom_sf"/>
</dbReference>
<dbReference type="InterPro" id="IPR052155">
    <property type="entry name" value="Biofilm_reg_signaling"/>
</dbReference>
<feature type="domain" description="PAS" evidence="3">
    <location>
        <begin position="672"/>
        <end position="743"/>
    </location>
</feature>
<dbReference type="SMART" id="SM00065">
    <property type="entry name" value="GAF"/>
    <property type="match status" value="1"/>
</dbReference>
<dbReference type="PROSITE" id="PS50112">
    <property type="entry name" value="PAS"/>
    <property type="match status" value="2"/>
</dbReference>
<dbReference type="PANTHER" id="PTHR44757">
    <property type="entry name" value="DIGUANYLATE CYCLASE DGCP"/>
    <property type="match status" value="1"/>
</dbReference>
<keyword evidence="7" id="KW-1185">Reference proteome</keyword>
<name>A0A7D3XMA2_9BACT</name>
<accession>A0A7D3XMA2</accession>
<feature type="transmembrane region" description="Helical" evidence="2">
    <location>
        <begin position="325"/>
        <end position="346"/>
    </location>
</feature>
<dbReference type="Proteomes" id="UP000500961">
    <property type="component" value="Chromosome"/>
</dbReference>
<evidence type="ECO:0000256" key="1">
    <source>
        <dbReference type="SAM" id="Coils"/>
    </source>
</evidence>
<dbReference type="GO" id="GO:0016020">
    <property type="term" value="C:membrane"/>
    <property type="evidence" value="ECO:0007669"/>
    <property type="project" value="InterPro"/>
</dbReference>
<dbReference type="InterPro" id="IPR003018">
    <property type="entry name" value="GAF"/>
</dbReference>
<keyword evidence="2" id="KW-1133">Transmembrane helix</keyword>
<feature type="transmembrane region" description="Helical" evidence="2">
    <location>
        <begin position="20"/>
        <end position="39"/>
    </location>
</feature>
<feature type="domain" description="PAS" evidence="3">
    <location>
        <begin position="831"/>
        <end position="887"/>
    </location>
</feature>
<dbReference type="SMART" id="SM00091">
    <property type="entry name" value="PAS"/>
    <property type="match status" value="2"/>
</dbReference>
<feature type="coiled-coil region" evidence="1">
    <location>
        <begin position="794"/>
        <end position="828"/>
    </location>
</feature>
<dbReference type="Gene3D" id="6.10.340.10">
    <property type="match status" value="1"/>
</dbReference>
<dbReference type="InterPro" id="IPR035965">
    <property type="entry name" value="PAS-like_dom_sf"/>
</dbReference>
<evidence type="ECO:0000313" key="6">
    <source>
        <dbReference type="EMBL" id="QKG81050.1"/>
    </source>
</evidence>
<organism evidence="6 7">
    <name type="scientific">Tenuifilum thalassicum</name>
    <dbReference type="NCBI Taxonomy" id="2590900"/>
    <lineage>
        <taxon>Bacteria</taxon>
        <taxon>Pseudomonadati</taxon>
        <taxon>Bacteroidota</taxon>
        <taxon>Bacteroidia</taxon>
        <taxon>Bacteroidales</taxon>
        <taxon>Tenuifilaceae</taxon>
        <taxon>Tenuifilum</taxon>
    </lineage>
</organism>
<keyword evidence="2" id="KW-0472">Membrane</keyword>
<evidence type="ECO:0000259" key="3">
    <source>
        <dbReference type="PROSITE" id="PS50112"/>
    </source>
</evidence>
<dbReference type="InterPro" id="IPR000700">
    <property type="entry name" value="PAS-assoc_C"/>
</dbReference>
<dbReference type="CDD" id="cd00130">
    <property type="entry name" value="PAS"/>
    <property type="match status" value="2"/>
</dbReference>
<sequence length="938" mass="107624">MRLTGINLLSIFSKRSLKSRMIILFTGIISLILLLIILLNGNKFKKLSIESAKSKIALIAESESHKIEKDLEGKLNIVRSISESIKASQRYTNGNFDTIKYINWFTGLLEKEPGIISLWGDWELKYLEEGYQYEDGRLKISTFRNNGKINFSTKKTEKVETSAGYLRHKANKIESIEEPYFYNYEGQTEDILMTSIVSPSIIDGEFTGLAGVATPLSLYYETVRNIKPYDGSYAFILSQQLKFIAFPDKDFIGEDALPVFEKVLSSQGIQEKIINGEPVFFEGTDYNGKEAFFVFYPIHVGRCPQNWSFVLVTPKKAVLAEARNIFWYSIVLGLIGIIIISALIYFTSVKFLFNPISKVTSNLSRLAMGHVDSNMIVQANSDDEIGMMIKHLNKTVEGLNKKTEFARQVGAGNYNSELELLSDEDILGMSLIEMNNNLRKAKEESEKQRKEEEKRRWINEGLAKFGEILRQNNDNIEKLSSSIVKNLVEMLDANQGGLFLVNDDGNEVFFELKAAYAYNRQKFLKKQIAIGEGLVGVCAQEGQTIYLKDIPENYITISSGLGEAKPRNLLIVPLKVEENIHGIIELASFNEFEDFNIEFVEKVSQSIAQTLQAVKTNIRTSELLEKTQQQAEEMRAQEEEVRQNLEELSTIKEELEKQTAEMEEKQKQLEWEKSLLDSLLNYLPDKIYFKDLKSRFIKVSKSTLEFFGCKTQEELAGKSDFDFFTEEHAKPAYEDEQRIIRTGQPIIGIIEKEVKTDGTVTWAETSKLPLKNSSGEIIGTFGITRDITQSKRMEEEISKKAEEESLIKKELERKAVEYQSLYQAINDSAYVIEYNTEGVITYINKAYLELLNIQAEELIGKHHSYQMEFTEEQRKNYTQFWEDLNKGIVRKETHKFSLNEKDYLFYETYTPIKDENGKVYKIMKIAFNISHLLDKESL</sequence>
<dbReference type="EMBL" id="CP041345">
    <property type="protein sequence ID" value="QKG81050.1"/>
    <property type="molecule type" value="Genomic_DNA"/>
</dbReference>
<dbReference type="Gene3D" id="3.30.450.20">
    <property type="entry name" value="PAS domain"/>
    <property type="match status" value="4"/>
</dbReference>
<evidence type="ECO:0000256" key="2">
    <source>
        <dbReference type="SAM" id="Phobius"/>
    </source>
</evidence>
<feature type="domain" description="HAMP" evidence="5">
    <location>
        <begin position="350"/>
        <end position="404"/>
    </location>
</feature>
<feature type="coiled-coil region" evidence="1">
    <location>
        <begin position="431"/>
        <end position="460"/>
    </location>
</feature>
<dbReference type="PANTHER" id="PTHR44757:SF2">
    <property type="entry name" value="BIOFILM ARCHITECTURE MAINTENANCE PROTEIN MBAA"/>
    <property type="match status" value="1"/>
</dbReference>
<dbReference type="PROSITE" id="PS50885">
    <property type="entry name" value="HAMP"/>
    <property type="match status" value="1"/>
</dbReference>
<protein>
    <submittedName>
        <fullName evidence="6">PAS domain S-box protein</fullName>
    </submittedName>
</protein>
<dbReference type="CDD" id="cd12912">
    <property type="entry name" value="PDC2_MCP_like"/>
    <property type="match status" value="1"/>
</dbReference>
<dbReference type="InterPro" id="IPR000014">
    <property type="entry name" value="PAS"/>
</dbReference>
<keyword evidence="1" id="KW-0175">Coiled coil</keyword>
<dbReference type="PROSITE" id="PS50113">
    <property type="entry name" value="PAC"/>
    <property type="match status" value="1"/>
</dbReference>
<dbReference type="RefSeq" id="WP_173076424.1">
    <property type="nucleotide sequence ID" value="NZ_CP041345.1"/>
</dbReference>
<evidence type="ECO:0000259" key="4">
    <source>
        <dbReference type="PROSITE" id="PS50113"/>
    </source>
</evidence>
<dbReference type="InterPro" id="IPR013656">
    <property type="entry name" value="PAS_4"/>
</dbReference>
<dbReference type="Pfam" id="PF08448">
    <property type="entry name" value="PAS_4"/>
    <property type="match status" value="2"/>
</dbReference>
<dbReference type="InterPro" id="IPR003660">
    <property type="entry name" value="HAMP_dom"/>
</dbReference>
<dbReference type="NCBIfam" id="TIGR00229">
    <property type="entry name" value="sensory_box"/>
    <property type="match status" value="2"/>
</dbReference>
<evidence type="ECO:0000313" key="7">
    <source>
        <dbReference type="Proteomes" id="UP000500961"/>
    </source>
</evidence>
<keyword evidence="2" id="KW-0812">Transmembrane</keyword>
<dbReference type="SUPFAM" id="SSF55785">
    <property type="entry name" value="PYP-like sensor domain (PAS domain)"/>
    <property type="match status" value="2"/>
</dbReference>
<dbReference type="Gene3D" id="3.30.450.40">
    <property type="match status" value="1"/>
</dbReference>
<feature type="coiled-coil region" evidence="1">
    <location>
        <begin position="617"/>
        <end position="675"/>
    </location>
</feature>
<dbReference type="KEGG" id="ttz:FHG85_12500"/>
<evidence type="ECO:0000259" key="5">
    <source>
        <dbReference type="PROSITE" id="PS50885"/>
    </source>
</evidence>
<proteinExistence type="predicted"/>
<gene>
    <name evidence="6" type="ORF">FHG85_12500</name>
</gene>
<dbReference type="SUPFAM" id="SSF55781">
    <property type="entry name" value="GAF domain-like"/>
    <property type="match status" value="1"/>
</dbReference>
<dbReference type="Pfam" id="PF13185">
    <property type="entry name" value="GAF_2"/>
    <property type="match status" value="1"/>
</dbReference>
<feature type="domain" description="PAC" evidence="4">
    <location>
        <begin position="733"/>
        <end position="799"/>
    </location>
</feature>
<reference evidence="6 7" key="1">
    <citation type="submission" date="2019-07" db="EMBL/GenBank/DDBJ databases">
        <title>Thalassofilum flectens gen. nov., sp. nov., a novel moderate thermophilic anaerobe from a shallow sea hot spring in Kunashir Island (Russia), representing a new family in the order Bacteroidales, and proposal of Thalassofilacea fam. nov.</title>
        <authorList>
            <person name="Kochetkova T.V."/>
            <person name="Podosokorskaya O.A."/>
            <person name="Novikov A."/>
            <person name="Elcheninov A.G."/>
            <person name="Toshchakov S.V."/>
            <person name="Kublanov I.V."/>
        </authorList>
    </citation>
    <scope>NUCLEOTIDE SEQUENCE [LARGE SCALE GENOMIC DNA]</scope>
    <source>
        <strain evidence="6 7">38-H</strain>
    </source>
</reference>
<dbReference type="GO" id="GO:0007165">
    <property type="term" value="P:signal transduction"/>
    <property type="evidence" value="ECO:0007669"/>
    <property type="project" value="InterPro"/>
</dbReference>